<feature type="compositionally biased region" description="Low complexity" evidence="1">
    <location>
        <begin position="382"/>
        <end position="399"/>
    </location>
</feature>
<protein>
    <submittedName>
        <fullName evidence="2">Uncharacterized protein</fullName>
    </submittedName>
</protein>
<dbReference type="EMBL" id="CP034328">
    <property type="protein sequence ID" value="AZL60432.1"/>
    <property type="molecule type" value="Genomic_DNA"/>
</dbReference>
<feature type="region of interest" description="Disordered" evidence="1">
    <location>
        <begin position="198"/>
        <end position="263"/>
    </location>
</feature>
<dbReference type="KEGG" id="taw:EI545_17340"/>
<dbReference type="OrthoDB" id="7798282at2"/>
<feature type="region of interest" description="Disordered" evidence="1">
    <location>
        <begin position="29"/>
        <end position="59"/>
    </location>
</feature>
<evidence type="ECO:0000313" key="2">
    <source>
        <dbReference type="EMBL" id="AZL60432.1"/>
    </source>
</evidence>
<feature type="compositionally biased region" description="Pro residues" evidence="1">
    <location>
        <begin position="329"/>
        <end position="338"/>
    </location>
</feature>
<feature type="region of interest" description="Disordered" evidence="1">
    <location>
        <begin position="382"/>
        <end position="438"/>
    </location>
</feature>
<keyword evidence="3" id="KW-1185">Reference proteome</keyword>
<organism evidence="2 3">
    <name type="scientific">Tabrizicola piscis</name>
    <dbReference type="NCBI Taxonomy" id="2494374"/>
    <lineage>
        <taxon>Bacteria</taxon>
        <taxon>Pseudomonadati</taxon>
        <taxon>Pseudomonadota</taxon>
        <taxon>Alphaproteobacteria</taxon>
        <taxon>Rhodobacterales</taxon>
        <taxon>Paracoccaceae</taxon>
        <taxon>Tabrizicola</taxon>
    </lineage>
</organism>
<sequence>MAAKLARIRQSVNPQPFTAELPAEALSQFVEDDTPASDHDDIAAFAADDSGSAPDAESRDALDQLDALLRAPEDAAEDIAETAFDAARDTAIVSELEADLEADLVDTDTAAELEAVAEVADLADVAEVDDVADMAADTSDAVEAVTLDETADEDLADVALANALNVDSADALPEESPDLPASLVEAVLEDPLPEALAPSDAAADEVAEAAPTATPDQSRPTGRGKRVNSRVVRLHPGADEDEGDDRTDPQATRKLSPGGEDAEVARLLRQADDVMSDSENRRRIDSIAHLKAAVVATEADRAVGVDPKQDAKSSLEPYRDDLAQVVQPDPEPPAPPPVKPRRKTVSVRPQEPRPGTIRPGMMGPPPLVLVSEQRIDRIAAPPDAAKPAAAKAAPEVVAPAPAPAPAPVPQPAAAQAPTPQPLATQTPAPQPAAAPRDGQPMVAMRTGRLTGAIGIGAAAASPILPHQKIVLEQPSQGAATDSDDEEDHDEDLTATEQAGLVDFAERVGVKSMAEMLEAAAAYATCIEKRSQFTRPQLMRRLMASAGDRQVSREDGLRSFGTLLRTGRIEKVSRGHYMLAESSPYLAEARRLS</sequence>
<feature type="region of interest" description="Disordered" evidence="1">
    <location>
        <begin position="325"/>
        <end position="367"/>
    </location>
</feature>
<feature type="compositionally biased region" description="Pro residues" evidence="1">
    <location>
        <begin position="400"/>
        <end position="410"/>
    </location>
</feature>
<evidence type="ECO:0000256" key="1">
    <source>
        <dbReference type="SAM" id="MobiDB-lite"/>
    </source>
</evidence>
<evidence type="ECO:0000313" key="3">
    <source>
        <dbReference type="Proteomes" id="UP000282002"/>
    </source>
</evidence>
<gene>
    <name evidence="2" type="ORF">EI545_17340</name>
</gene>
<accession>A0A3S8U9L7</accession>
<proteinExistence type="predicted"/>
<dbReference type="AlphaFoldDB" id="A0A3S8U9L7"/>
<reference evidence="2 3" key="1">
    <citation type="submission" date="2018-12" db="EMBL/GenBank/DDBJ databases">
        <title>Complete genome sequencing of Tabrizicola sp. K13M18.</title>
        <authorList>
            <person name="Bae J.-W."/>
        </authorList>
    </citation>
    <scope>NUCLEOTIDE SEQUENCE [LARGE SCALE GENOMIC DNA]</scope>
    <source>
        <strain evidence="2 3">K13M18</strain>
    </source>
</reference>
<name>A0A3S8U9L7_9RHOB</name>
<feature type="compositionally biased region" description="Low complexity" evidence="1">
    <location>
        <begin position="411"/>
        <end position="435"/>
    </location>
</feature>
<dbReference type="Proteomes" id="UP000282002">
    <property type="component" value="Chromosome"/>
</dbReference>
<feature type="compositionally biased region" description="Low complexity" evidence="1">
    <location>
        <begin position="43"/>
        <end position="55"/>
    </location>
</feature>